<reference evidence="8 9" key="1">
    <citation type="submission" date="2018-04" db="EMBL/GenBank/DDBJ databases">
        <title>The genome of golden apple snail Pomacea canaliculata provides insight into stress tolerance and invasive adaptation.</title>
        <authorList>
            <person name="Liu C."/>
            <person name="Liu B."/>
            <person name="Ren Y."/>
            <person name="Zhang Y."/>
            <person name="Wang H."/>
            <person name="Li S."/>
            <person name="Jiang F."/>
            <person name="Yin L."/>
            <person name="Zhang G."/>
            <person name="Qian W."/>
            <person name="Fan W."/>
        </authorList>
    </citation>
    <scope>NUCLEOTIDE SEQUENCE [LARGE SCALE GENOMIC DNA]</scope>
    <source>
        <strain evidence="8">SZHN2017</strain>
        <tissue evidence="8">Muscle</tissue>
    </source>
</reference>
<feature type="transmembrane region" description="Helical" evidence="6">
    <location>
        <begin position="193"/>
        <end position="214"/>
    </location>
</feature>
<evidence type="ECO:0000256" key="5">
    <source>
        <dbReference type="PROSITE-ProRule" id="PRU00581"/>
    </source>
</evidence>
<keyword evidence="9" id="KW-1185">Reference proteome</keyword>
<accession>A0A2T7NHG1</accession>
<comment type="caution">
    <text evidence="8">The sequence shown here is derived from an EMBL/GenBank/DDBJ whole genome shotgun (WGS) entry which is preliminary data.</text>
</comment>
<dbReference type="PROSITE" id="PS51225">
    <property type="entry name" value="MARVEL"/>
    <property type="match status" value="1"/>
</dbReference>
<organism evidence="8 9">
    <name type="scientific">Pomacea canaliculata</name>
    <name type="common">Golden apple snail</name>
    <dbReference type="NCBI Taxonomy" id="400727"/>
    <lineage>
        <taxon>Eukaryota</taxon>
        <taxon>Metazoa</taxon>
        <taxon>Spiralia</taxon>
        <taxon>Lophotrochozoa</taxon>
        <taxon>Mollusca</taxon>
        <taxon>Gastropoda</taxon>
        <taxon>Caenogastropoda</taxon>
        <taxon>Architaenioglossa</taxon>
        <taxon>Ampullarioidea</taxon>
        <taxon>Ampullariidae</taxon>
        <taxon>Pomacea</taxon>
    </lineage>
</organism>
<dbReference type="Pfam" id="PF01284">
    <property type="entry name" value="MARVEL"/>
    <property type="match status" value="1"/>
</dbReference>
<dbReference type="Proteomes" id="UP000245119">
    <property type="component" value="Linkage Group LG12"/>
</dbReference>
<keyword evidence="3 6" id="KW-1133">Transmembrane helix</keyword>
<dbReference type="OrthoDB" id="10028364at2759"/>
<evidence type="ECO:0000259" key="7">
    <source>
        <dbReference type="PROSITE" id="PS51225"/>
    </source>
</evidence>
<protein>
    <recommendedName>
        <fullName evidence="7">MARVEL domain-containing protein</fullName>
    </recommendedName>
</protein>
<keyword evidence="2 5" id="KW-0812">Transmembrane</keyword>
<dbReference type="AlphaFoldDB" id="A0A2T7NHG1"/>
<gene>
    <name evidence="8" type="ORF">C0Q70_18775</name>
</gene>
<dbReference type="InterPro" id="IPR050578">
    <property type="entry name" value="MARVEL-CKLF_proteins"/>
</dbReference>
<dbReference type="PANTHER" id="PTHR22776:SF49">
    <property type="entry name" value="MARVEL DOMAIN-CONTAINING PROTEIN"/>
    <property type="match status" value="1"/>
</dbReference>
<name>A0A2T7NHG1_POMCA</name>
<dbReference type="PANTHER" id="PTHR22776">
    <property type="entry name" value="MARVEL-CONTAINING POTENTIAL LIPID RAFT-ASSOCIATED PROTEIN"/>
    <property type="match status" value="1"/>
</dbReference>
<keyword evidence="4 5" id="KW-0472">Membrane</keyword>
<feature type="transmembrane region" description="Helical" evidence="6">
    <location>
        <begin position="226"/>
        <end position="248"/>
    </location>
</feature>
<dbReference type="GO" id="GO:0016020">
    <property type="term" value="C:membrane"/>
    <property type="evidence" value="ECO:0007669"/>
    <property type="project" value="UniProtKB-SubCell"/>
</dbReference>
<feature type="transmembrane region" description="Helical" evidence="6">
    <location>
        <begin position="254"/>
        <end position="272"/>
    </location>
</feature>
<feature type="domain" description="MARVEL" evidence="7">
    <location>
        <begin position="158"/>
        <end position="282"/>
    </location>
</feature>
<evidence type="ECO:0000256" key="1">
    <source>
        <dbReference type="ARBA" id="ARBA00004141"/>
    </source>
</evidence>
<comment type="subcellular location">
    <subcellularLocation>
        <location evidence="1">Membrane</location>
        <topology evidence="1">Multi-pass membrane protein</topology>
    </subcellularLocation>
</comment>
<evidence type="ECO:0000313" key="8">
    <source>
        <dbReference type="EMBL" id="PVD20617.1"/>
    </source>
</evidence>
<proteinExistence type="predicted"/>
<sequence>MRKRRTSLLWSSCQGINICCTAPHQRCAAHTLNLVASKDSEAALQDGAFRTASRSLLQKLKLSGISSPELCLLQHSRGYGRQMIIPNQTRWNSTYDAVQCLQDLTAEQLTKLADALGLPRFTPRDQLFMKSLYDSLAKMATTTKPSGNQEKIRLDVEYVRTIPSILKIVEIVLDILVLICASIDDWYYVGGGWVQFVAASALGTTVILFIFHFFQLISQLSGPWNLIEIIYCGIYVILFLIAAIVSAVRAHLEPSIVAACFFCFAALAVYTLDVVIMYRNQNIECCNTNKKSNPHSDDS</sequence>
<dbReference type="InterPro" id="IPR008253">
    <property type="entry name" value="Marvel"/>
</dbReference>
<dbReference type="EMBL" id="PZQS01000012">
    <property type="protein sequence ID" value="PVD20617.1"/>
    <property type="molecule type" value="Genomic_DNA"/>
</dbReference>
<evidence type="ECO:0000256" key="6">
    <source>
        <dbReference type="SAM" id="Phobius"/>
    </source>
</evidence>
<evidence type="ECO:0000313" key="9">
    <source>
        <dbReference type="Proteomes" id="UP000245119"/>
    </source>
</evidence>
<evidence type="ECO:0000256" key="4">
    <source>
        <dbReference type="ARBA" id="ARBA00023136"/>
    </source>
</evidence>
<evidence type="ECO:0000256" key="3">
    <source>
        <dbReference type="ARBA" id="ARBA00022989"/>
    </source>
</evidence>
<evidence type="ECO:0000256" key="2">
    <source>
        <dbReference type="ARBA" id="ARBA00022692"/>
    </source>
</evidence>